<feature type="domain" description="VTT" evidence="2">
    <location>
        <begin position="50"/>
        <end position="167"/>
    </location>
</feature>
<keyword evidence="4" id="KW-1185">Reference proteome</keyword>
<dbReference type="GO" id="GO:0005886">
    <property type="term" value="C:plasma membrane"/>
    <property type="evidence" value="ECO:0007669"/>
    <property type="project" value="TreeGrafter"/>
</dbReference>
<keyword evidence="1" id="KW-0472">Membrane</keyword>
<dbReference type="OrthoDB" id="9810270at2"/>
<evidence type="ECO:0000313" key="3">
    <source>
        <dbReference type="EMBL" id="RDV03706.1"/>
    </source>
</evidence>
<dbReference type="InterPro" id="IPR032816">
    <property type="entry name" value="VTT_dom"/>
</dbReference>
<dbReference type="Proteomes" id="UP000263993">
    <property type="component" value="Unassembled WGS sequence"/>
</dbReference>
<protein>
    <submittedName>
        <fullName evidence="3">DedA family protein</fullName>
    </submittedName>
</protein>
<evidence type="ECO:0000313" key="4">
    <source>
        <dbReference type="Proteomes" id="UP000263993"/>
    </source>
</evidence>
<proteinExistence type="predicted"/>
<reference evidence="4" key="1">
    <citation type="submission" date="2018-08" db="EMBL/GenBank/DDBJ databases">
        <authorList>
            <person name="Kim S.-J."/>
            <person name="Jung G.-Y."/>
        </authorList>
    </citation>
    <scope>NUCLEOTIDE SEQUENCE [LARGE SCALE GENOMIC DNA]</scope>
    <source>
        <strain evidence="4">GY_H</strain>
    </source>
</reference>
<gene>
    <name evidence="3" type="ORF">DXH78_03365</name>
</gene>
<organism evidence="3 4">
    <name type="scientific">Undibacter mobilis</name>
    <dbReference type="NCBI Taxonomy" id="2292256"/>
    <lineage>
        <taxon>Bacteria</taxon>
        <taxon>Pseudomonadati</taxon>
        <taxon>Pseudomonadota</taxon>
        <taxon>Alphaproteobacteria</taxon>
        <taxon>Hyphomicrobiales</taxon>
        <taxon>Nitrobacteraceae</taxon>
        <taxon>Undibacter</taxon>
    </lineage>
</organism>
<dbReference type="PANTHER" id="PTHR42709:SF11">
    <property type="entry name" value="DEDA FAMILY PROTEIN"/>
    <property type="match status" value="1"/>
</dbReference>
<dbReference type="RefSeq" id="WP_115515730.1">
    <property type="nucleotide sequence ID" value="NZ_QRGO01000001.1"/>
</dbReference>
<accession>A0A371B7X8</accession>
<feature type="transmembrane region" description="Helical" evidence="1">
    <location>
        <begin position="182"/>
        <end position="203"/>
    </location>
</feature>
<comment type="caution">
    <text evidence="3">The sequence shown here is derived from an EMBL/GenBank/DDBJ whole genome shotgun (WGS) entry which is preliminary data.</text>
</comment>
<dbReference type="AlphaFoldDB" id="A0A371B7X8"/>
<keyword evidence="1" id="KW-0812">Transmembrane</keyword>
<evidence type="ECO:0000256" key="1">
    <source>
        <dbReference type="SAM" id="Phobius"/>
    </source>
</evidence>
<dbReference type="PANTHER" id="PTHR42709">
    <property type="entry name" value="ALKALINE PHOSPHATASE LIKE PROTEIN"/>
    <property type="match status" value="1"/>
</dbReference>
<dbReference type="Pfam" id="PF09335">
    <property type="entry name" value="VTT_dom"/>
    <property type="match status" value="1"/>
</dbReference>
<sequence length="204" mass="22842">MTPIEAAPPRNWLRRLYDRCIDAAHKPHATWTMGAIAFAESSFFPIPPDVMLVPMSLAHPKRAYWFAAWCTIASVLGGMIGYAIGALLYDSVGGWLIQLYGYGDKVETFRHAYAEWGAWIILLKGLTPIPYKVVTITSGFAAYNFFLFIIFSIIARAMRFFVIAFLLHRYGDQARIIIEKRLGLWTALSAAVVVVGLVGAVYLF</sequence>
<dbReference type="EMBL" id="QRGO01000001">
    <property type="protein sequence ID" value="RDV03706.1"/>
    <property type="molecule type" value="Genomic_DNA"/>
</dbReference>
<name>A0A371B7X8_9BRAD</name>
<dbReference type="InterPro" id="IPR051311">
    <property type="entry name" value="DedA_domain"/>
</dbReference>
<evidence type="ECO:0000259" key="2">
    <source>
        <dbReference type="Pfam" id="PF09335"/>
    </source>
</evidence>
<feature type="transmembrane region" description="Helical" evidence="1">
    <location>
        <begin position="64"/>
        <end position="89"/>
    </location>
</feature>
<keyword evidence="1" id="KW-1133">Transmembrane helix</keyword>